<dbReference type="GO" id="GO:0000981">
    <property type="term" value="F:DNA-binding transcription factor activity, RNA polymerase II-specific"/>
    <property type="evidence" value="ECO:0007669"/>
    <property type="project" value="InterPro"/>
</dbReference>
<evidence type="ECO:0000256" key="2">
    <source>
        <dbReference type="ARBA" id="ARBA00022723"/>
    </source>
</evidence>
<keyword evidence="2" id="KW-0479">Metal-binding</keyword>
<sequence>MTSPFVVTRTRLEKNAPSTAKDKKHACMHCGRRFRRTEHLDRHMRIHTKEKPFVCHCGASFTRRDLLKRHERICHSSPSEVANFQGNCGPEPPGTQEISPGPIVEIGEASKPQQITIPDQISPIYGDNQHHPGVYASSPGFGDFEGFGYSEGREFSGKSPVPFTPRGSNHFQDFTRFLDSLGFPMEWAPIDPSLLENDAPGCDSVSQNEPLRQPVTRASDTSHYGPTRSRLPYVPNPGQVLASIPEFEHSHSRCKIASLIVTEGFHTHVPCIHIPTFYLTDRIPELILAMMAVGAHYKLERAECGESFPHGKRHCSGETVPSSRIYSYNTILIRGVCRHTKPP</sequence>
<evidence type="ECO:0000256" key="6">
    <source>
        <dbReference type="ARBA" id="ARBA00023242"/>
    </source>
</evidence>
<dbReference type="InterPro" id="IPR036236">
    <property type="entry name" value="Znf_C2H2_sf"/>
</dbReference>
<dbReference type="GO" id="GO:0000978">
    <property type="term" value="F:RNA polymerase II cis-regulatory region sequence-specific DNA binding"/>
    <property type="evidence" value="ECO:0007669"/>
    <property type="project" value="InterPro"/>
</dbReference>
<dbReference type="Gene3D" id="3.30.160.60">
    <property type="entry name" value="Classic Zinc Finger"/>
    <property type="match status" value="2"/>
</dbReference>
<feature type="domain" description="C2H2-type" evidence="8">
    <location>
        <begin position="53"/>
        <end position="80"/>
    </location>
</feature>
<dbReference type="SMART" id="SM00355">
    <property type="entry name" value="ZnF_C2H2"/>
    <property type="match status" value="2"/>
</dbReference>
<dbReference type="FunFam" id="3.30.160.60:FF:000100">
    <property type="entry name" value="Zinc finger 45-like"/>
    <property type="match status" value="1"/>
</dbReference>
<dbReference type="VEuPathDB" id="FungiDB:ASPGLDRAFT_1096179"/>
<dbReference type="RefSeq" id="XP_022395524.1">
    <property type="nucleotide sequence ID" value="XM_022539560.1"/>
</dbReference>
<dbReference type="InterPro" id="IPR051059">
    <property type="entry name" value="VerF-like"/>
</dbReference>
<dbReference type="PROSITE" id="PS00028">
    <property type="entry name" value="ZINC_FINGER_C2H2_1"/>
    <property type="match status" value="1"/>
</dbReference>
<dbReference type="FunFam" id="3.30.160.60:FF:001498">
    <property type="entry name" value="Zinc finger protein 404"/>
    <property type="match status" value="1"/>
</dbReference>
<evidence type="ECO:0000256" key="1">
    <source>
        <dbReference type="ARBA" id="ARBA00004123"/>
    </source>
</evidence>
<keyword evidence="10" id="KW-1185">Reference proteome</keyword>
<dbReference type="EMBL" id="KV878926">
    <property type="protein sequence ID" value="OJJ78826.1"/>
    <property type="molecule type" value="Genomic_DNA"/>
</dbReference>
<reference evidence="10" key="1">
    <citation type="journal article" date="2017" name="Genome Biol.">
        <title>Comparative genomics reveals high biological diversity and specific adaptations in the industrially and medically important fungal genus Aspergillus.</title>
        <authorList>
            <person name="de Vries R.P."/>
            <person name="Riley R."/>
            <person name="Wiebenga A."/>
            <person name="Aguilar-Osorio G."/>
            <person name="Amillis S."/>
            <person name="Uchima C.A."/>
            <person name="Anderluh G."/>
            <person name="Asadollahi M."/>
            <person name="Askin M."/>
            <person name="Barry K."/>
            <person name="Battaglia E."/>
            <person name="Bayram O."/>
            <person name="Benocci T."/>
            <person name="Braus-Stromeyer S.A."/>
            <person name="Caldana C."/>
            <person name="Canovas D."/>
            <person name="Cerqueira G.C."/>
            <person name="Chen F."/>
            <person name="Chen W."/>
            <person name="Choi C."/>
            <person name="Clum A."/>
            <person name="Dos Santos R.A."/>
            <person name="Damasio A.R."/>
            <person name="Diallinas G."/>
            <person name="Emri T."/>
            <person name="Fekete E."/>
            <person name="Flipphi M."/>
            <person name="Freyberg S."/>
            <person name="Gallo A."/>
            <person name="Gournas C."/>
            <person name="Habgood R."/>
            <person name="Hainaut M."/>
            <person name="Harispe M.L."/>
            <person name="Henrissat B."/>
            <person name="Hilden K.S."/>
            <person name="Hope R."/>
            <person name="Hossain A."/>
            <person name="Karabika E."/>
            <person name="Karaffa L."/>
            <person name="Karanyi Z."/>
            <person name="Krasevec N."/>
            <person name="Kuo A."/>
            <person name="Kusch H."/>
            <person name="LaButti K."/>
            <person name="Lagendijk E.L."/>
            <person name="Lapidus A."/>
            <person name="Levasseur A."/>
            <person name="Lindquist E."/>
            <person name="Lipzen A."/>
            <person name="Logrieco A.F."/>
            <person name="MacCabe A."/>
            <person name="Maekelae M.R."/>
            <person name="Malavazi I."/>
            <person name="Melin P."/>
            <person name="Meyer V."/>
            <person name="Mielnichuk N."/>
            <person name="Miskei M."/>
            <person name="Molnar A.P."/>
            <person name="Mule G."/>
            <person name="Ngan C.Y."/>
            <person name="Orejas M."/>
            <person name="Orosz E."/>
            <person name="Ouedraogo J.P."/>
            <person name="Overkamp K.M."/>
            <person name="Park H.-S."/>
            <person name="Perrone G."/>
            <person name="Piumi F."/>
            <person name="Punt P.J."/>
            <person name="Ram A.F."/>
            <person name="Ramon A."/>
            <person name="Rauscher S."/>
            <person name="Record E."/>
            <person name="Riano-Pachon D.M."/>
            <person name="Robert V."/>
            <person name="Roehrig J."/>
            <person name="Ruller R."/>
            <person name="Salamov A."/>
            <person name="Salih N.S."/>
            <person name="Samson R.A."/>
            <person name="Sandor E."/>
            <person name="Sanguinetti M."/>
            <person name="Schuetze T."/>
            <person name="Sepcic K."/>
            <person name="Shelest E."/>
            <person name="Sherlock G."/>
            <person name="Sophianopoulou V."/>
            <person name="Squina F.M."/>
            <person name="Sun H."/>
            <person name="Susca A."/>
            <person name="Todd R.B."/>
            <person name="Tsang A."/>
            <person name="Unkles S.E."/>
            <person name="van de Wiele N."/>
            <person name="van Rossen-Uffink D."/>
            <person name="Oliveira J.V."/>
            <person name="Vesth T.C."/>
            <person name="Visser J."/>
            <person name="Yu J.-H."/>
            <person name="Zhou M."/>
            <person name="Andersen M.R."/>
            <person name="Archer D.B."/>
            <person name="Baker S.E."/>
            <person name="Benoit I."/>
            <person name="Brakhage A.A."/>
            <person name="Braus G.H."/>
            <person name="Fischer R."/>
            <person name="Frisvad J.C."/>
            <person name="Goldman G.H."/>
            <person name="Houbraken J."/>
            <person name="Oakley B."/>
            <person name="Pocsi I."/>
            <person name="Scazzocchio C."/>
            <person name="Seiboth B."/>
            <person name="vanKuyk P.A."/>
            <person name="Wortman J."/>
            <person name="Dyer P.S."/>
            <person name="Grigoriev I.V."/>
        </authorList>
    </citation>
    <scope>NUCLEOTIDE SEQUENCE [LARGE SCALE GENOMIC DNA]</scope>
    <source>
        <strain evidence="10">CBS 516.65</strain>
    </source>
</reference>
<dbReference type="STRING" id="1160497.A0A1L9V4J5"/>
<proteinExistence type="predicted"/>
<evidence type="ECO:0000256" key="4">
    <source>
        <dbReference type="ARBA" id="ARBA00022771"/>
    </source>
</evidence>
<keyword evidence="4 7" id="KW-0863">Zinc-finger</keyword>
<dbReference type="GO" id="GO:0008270">
    <property type="term" value="F:zinc ion binding"/>
    <property type="evidence" value="ECO:0007669"/>
    <property type="project" value="UniProtKB-KW"/>
</dbReference>
<comment type="subcellular location">
    <subcellularLocation>
        <location evidence="1">Nucleus</location>
    </subcellularLocation>
</comment>
<accession>A0A1L9V4J5</accession>
<evidence type="ECO:0000259" key="8">
    <source>
        <dbReference type="PROSITE" id="PS50157"/>
    </source>
</evidence>
<feature type="domain" description="C2H2-type" evidence="8">
    <location>
        <begin position="25"/>
        <end position="52"/>
    </location>
</feature>
<evidence type="ECO:0000313" key="10">
    <source>
        <dbReference type="Proteomes" id="UP000184300"/>
    </source>
</evidence>
<dbReference type="InterPro" id="IPR013087">
    <property type="entry name" value="Znf_C2H2_type"/>
</dbReference>
<evidence type="ECO:0000256" key="7">
    <source>
        <dbReference type="PROSITE-ProRule" id="PRU00042"/>
    </source>
</evidence>
<dbReference type="AlphaFoldDB" id="A0A1L9V4J5"/>
<dbReference type="Pfam" id="PF00096">
    <property type="entry name" value="zf-C2H2"/>
    <property type="match status" value="1"/>
</dbReference>
<keyword evidence="6" id="KW-0539">Nucleus</keyword>
<evidence type="ECO:0000256" key="3">
    <source>
        <dbReference type="ARBA" id="ARBA00022737"/>
    </source>
</evidence>
<dbReference type="PANTHER" id="PTHR40626:SF10">
    <property type="entry name" value="C2H2-TYPE DOMAIN-CONTAINING PROTEIN"/>
    <property type="match status" value="1"/>
</dbReference>
<evidence type="ECO:0000256" key="5">
    <source>
        <dbReference type="ARBA" id="ARBA00022833"/>
    </source>
</evidence>
<name>A0A1L9V4J5_ASPGL</name>
<dbReference type="GO" id="GO:0005634">
    <property type="term" value="C:nucleus"/>
    <property type="evidence" value="ECO:0007669"/>
    <property type="project" value="UniProtKB-SubCell"/>
</dbReference>
<dbReference type="GeneID" id="34455821"/>
<dbReference type="PROSITE" id="PS50157">
    <property type="entry name" value="ZINC_FINGER_C2H2_2"/>
    <property type="match status" value="2"/>
</dbReference>
<dbReference type="Proteomes" id="UP000184300">
    <property type="component" value="Unassembled WGS sequence"/>
</dbReference>
<keyword evidence="5" id="KW-0862">Zinc</keyword>
<dbReference type="SUPFAM" id="SSF57667">
    <property type="entry name" value="beta-beta-alpha zinc fingers"/>
    <property type="match status" value="1"/>
</dbReference>
<dbReference type="GO" id="GO:0000785">
    <property type="term" value="C:chromatin"/>
    <property type="evidence" value="ECO:0007669"/>
    <property type="project" value="TreeGrafter"/>
</dbReference>
<organism evidence="9 10">
    <name type="scientific">Aspergillus glaucus CBS 516.65</name>
    <dbReference type="NCBI Taxonomy" id="1160497"/>
    <lineage>
        <taxon>Eukaryota</taxon>
        <taxon>Fungi</taxon>
        <taxon>Dikarya</taxon>
        <taxon>Ascomycota</taxon>
        <taxon>Pezizomycotina</taxon>
        <taxon>Eurotiomycetes</taxon>
        <taxon>Eurotiomycetidae</taxon>
        <taxon>Eurotiales</taxon>
        <taxon>Aspergillaceae</taxon>
        <taxon>Aspergillus</taxon>
        <taxon>Aspergillus subgen. Aspergillus</taxon>
    </lineage>
</organism>
<keyword evidence="3" id="KW-0677">Repeat</keyword>
<dbReference type="PANTHER" id="PTHR40626">
    <property type="entry name" value="MIP31509P"/>
    <property type="match status" value="1"/>
</dbReference>
<dbReference type="OrthoDB" id="10018191at2759"/>
<protein>
    <recommendedName>
        <fullName evidence="8">C2H2-type domain-containing protein</fullName>
    </recommendedName>
</protein>
<evidence type="ECO:0000313" key="9">
    <source>
        <dbReference type="EMBL" id="OJJ78826.1"/>
    </source>
</evidence>
<gene>
    <name evidence="9" type="ORF">ASPGLDRAFT_1096179</name>
</gene>